<evidence type="ECO:0000313" key="2">
    <source>
        <dbReference type="EMBL" id="MBF4501485.1"/>
    </source>
</evidence>
<evidence type="ECO:0000256" key="1">
    <source>
        <dbReference type="SAM" id="Phobius"/>
    </source>
</evidence>
<comment type="caution">
    <text evidence="2">The sequence shown here is derived from an EMBL/GenBank/DDBJ whole genome shotgun (WGS) entry which is preliminary data.</text>
</comment>
<protein>
    <submittedName>
        <fullName evidence="2">Uncharacterized protein</fullName>
    </submittedName>
</protein>
<dbReference type="RefSeq" id="WP_194562967.1">
    <property type="nucleotide sequence ID" value="NZ_JADKPV010000004.1"/>
</dbReference>
<dbReference type="Proteomes" id="UP000622653">
    <property type="component" value="Unassembled WGS sequence"/>
</dbReference>
<keyword evidence="1" id="KW-0472">Membrane</keyword>
<sequence length="197" mass="23123">MLGINLVFLILTIGVPIYFWSRLSKHSTLRVPFYRWNSMFIVTFVFLFIGAIIAPFIVNVTKVEDIIKESVPEDVSWKTPDEMYHFDVNANSSIKLDIPEGLSYTIEQREEVKELTVHLYQEAFIYDENAITSWGEPWTVTLRHDTLVVERPTFHESYWMYRLPIFAQQEGQLSATYYYARGAYVEILVPPHVQMNE</sequence>
<accession>A0A8J7GK77</accession>
<proteinExistence type="predicted"/>
<keyword evidence="3" id="KW-1185">Reference proteome</keyword>
<feature type="transmembrane region" description="Helical" evidence="1">
    <location>
        <begin position="36"/>
        <end position="58"/>
    </location>
</feature>
<organism evidence="2 3">
    <name type="scientific">Savagea serpentis</name>
    <dbReference type="NCBI Taxonomy" id="2785297"/>
    <lineage>
        <taxon>Bacteria</taxon>
        <taxon>Bacillati</taxon>
        <taxon>Bacillota</taxon>
        <taxon>Bacilli</taxon>
        <taxon>Bacillales</taxon>
        <taxon>Caryophanaceae</taxon>
        <taxon>Savagea</taxon>
    </lineage>
</organism>
<dbReference type="AlphaFoldDB" id="A0A8J7GK77"/>
<feature type="transmembrane region" description="Helical" evidence="1">
    <location>
        <begin position="6"/>
        <end position="24"/>
    </location>
</feature>
<gene>
    <name evidence="2" type="ORF">IRY55_08930</name>
</gene>
<dbReference type="EMBL" id="JADKPV010000004">
    <property type="protein sequence ID" value="MBF4501485.1"/>
    <property type="molecule type" value="Genomic_DNA"/>
</dbReference>
<evidence type="ECO:0000313" key="3">
    <source>
        <dbReference type="Proteomes" id="UP000622653"/>
    </source>
</evidence>
<keyword evidence="1" id="KW-1133">Transmembrane helix</keyword>
<name>A0A8J7GK77_9BACL</name>
<keyword evidence="1" id="KW-0812">Transmembrane</keyword>
<reference evidence="2" key="1">
    <citation type="submission" date="2020-11" db="EMBL/GenBank/DDBJ databases">
        <title>Multidrug resistant novel bacterium Savagea serpentis sp. nov., isolated from the scats of a vine snake (Ahaetulla nasuta).</title>
        <authorList>
            <person name="Venkata Ramana V."/>
            <person name="Vikas Patil S."/>
            <person name="Yogita Lugani V."/>
        </authorList>
    </citation>
    <scope>NUCLEOTIDE SEQUENCE</scope>
    <source>
        <strain evidence="2">SN6</strain>
    </source>
</reference>